<name>A0ABX2NGR4_9BURK</name>
<dbReference type="Pfam" id="PF00497">
    <property type="entry name" value="SBP_bac_3"/>
    <property type="match status" value="1"/>
</dbReference>
<feature type="chain" id="PRO_5045539797" evidence="2">
    <location>
        <begin position="27"/>
        <end position="261"/>
    </location>
</feature>
<evidence type="ECO:0000256" key="2">
    <source>
        <dbReference type="SAM" id="SignalP"/>
    </source>
</evidence>
<dbReference type="SMART" id="SM00062">
    <property type="entry name" value="PBPb"/>
    <property type="match status" value="1"/>
</dbReference>
<dbReference type="PANTHER" id="PTHR35936:SF13">
    <property type="entry name" value="HISTIDINE-BINDING PERIPLASMIC PROTEIN"/>
    <property type="match status" value="1"/>
</dbReference>
<dbReference type="Proteomes" id="UP000821598">
    <property type="component" value="Unassembled WGS sequence"/>
</dbReference>
<evidence type="ECO:0000313" key="5">
    <source>
        <dbReference type="Proteomes" id="UP000821598"/>
    </source>
</evidence>
<feature type="signal peptide" evidence="2">
    <location>
        <begin position="1"/>
        <end position="26"/>
    </location>
</feature>
<proteinExistence type="predicted"/>
<keyword evidence="5" id="KW-1185">Reference proteome</keyword>
<feature type="domain" description="Solute-binding protein family 3/N-terminal" evidence="3">
    <location>
        <begin position="31"/>
        <end position="257"/>
    </location>
</feature>
<reference evidence="4 5" key="1">
    <citation type="submission" date="2019-08" db="EMBL/GenBank/DDBJ databases">
        <title>Paraburkholderia simonii sp. nov. and P. youngii sp. nov. Brazilian and Mexican Mimosa-associated rhizobia.</title>
        <authorList>
            <person name="Mavima L."/>
            <person name="Beukes C.W."/>
            <person name="Palmer M."/>
            <person name="De Meyer S.E."/>
            <person name="James E.K."/>
            <person name="Maluk M."/>
            <person name="Avontuur J.R."/>
            <person name="Chan W.Y."/>
            <person name="Venter S.N."/>
            <person name="Steenkamp E.T."/>
        </authorList>
    </citation>
    <scope>NUCLEOTIDE SEQUENCE [LARGE SCALE GENOMIC DNA]</scope>
    <source>
        <strain evidence="4 5">JPY454</strain>
    </source>
</reference>
<dbReference type="PANTHER" id="PTHR35936">
    <property type="entry name" value="MEMBRANE-BOUND LYTIC MUREIN TRANSGLYCOSYLASE F"/>
    <property type="match status" value="1"/>
</dbReference>
<accession>A0ABX2NGR4</accession>
<dbReference type="SUPFAM" id="SSF53850">
    <property type="entry name" value="Periplasmic binding protein-like II"/>
    <property type="match status" value="1"/>
</dbReference>
<dbReference type="InterPro" id="IPR001638">
    <property type="entry name" value="Solute-binding_3/MltF_N"/>
</dbReference>
<evidence type="ECO:0000256" key="1">
    <source>
        <dbReference type="ARBA" id="ARBA00022729"/>
    </source>
</evidence>
<evidence type="ECO:0000259" key="3">
    <source>
        <dbReference type="SMART" id="SM00062"/>
    </source>
</evidence>
<organism evidence="4 5">
    <name type="scientific">Paraburkholderia youngii</name>
    <dbReference type="NCBI Taxonomy" id="2782701"/>
    <lineage>
        <taxon>Bacteria</taxon>
        <taxon>Pseudomonadati</taxon>
        <taxon>Pseudomonadota</taxon>
        <taxon>Betaproteobacteria</taxon>
        <taxon>Burkholderiales</taxon>
        <taxon>Burkholderiaceae</taxon>
        <taxon>Paraburkholderia</taxon>
    </lineage>
</organism>
<evidence type="ECO:0000313" key="4">
    <source>
        <dbReference type="EMBL" id="NVI03564.1"/>
    </source>
</evidence>
<dbReference type="EMBL" id="VOMC01000006">
    <property type="protein sequence ID" value="NVI03564.1"/>
    <property type="molecule type" value="Genomic_DNA"/>
</dbReference>
<protein>
    <submittedName>
        <fullName evidence="4">Transporter substrate-binding domain-containing protein</fullName>
    </submittedName>
</protein>
<gene>
    <name evidence="4" type="ORF">FSB64_07115</name>
</gene>
<sequence length="261" mass="27979">MTKFLRAIPGGLMAMSLFAAAGLAQAADTGVVRFGIDPTYPPMDAKAPDGSVQGFDVDLGNEICRRMHAQCKWVELEFSGMIPALAARKIDAILSSMAITEKRAQQIAFSSKLYRFKSRLVARTGSGFGTDAASLSGKHIGVQSGTQFEGYALANWAPHGVSIVQYKSQQEVFEDLVTGRIDGALLGTVEADQGFLRTPQGKGFQFVGQPLSMGDHGVGIGMRKDDLQLKASIDAAIASMLADGTYARIAHRYFSFDPYGN</sequence>
<dbReference type="Gene3D" id="3.40.190.10">
    <property type="entry name" value="Periplasmic binding protein-like II"/>
    <property type="match status" value="2"/>
</dbReference>
<keyword evidence="1 2" id="KW-0732">Signal</keyword>
<comment type="caution">
    <text evidence="4">The sequence shown here is derived from an EMBL/GenBank/DDBJ whole genome shotgun (WGS) entry which is preliminary data.</text>
</comment>